<dbReference type="Pfam" id="PF13520">
    <property type="entry name" value="AA_permease_2"/>
    <property type="match status" value="1"/>
</dbReference>
<feature type="transmembrane region" description="Helical" evidence="6">
    <location>
        <begin position="423"/>
        <end position="443"/>
    </location>
</feature>
<keyword evidence="4 6" id="KW-1133">Transmembrane helix</keyword>
<keyword evidence="2" id="KW-0813">Transport</keyword>
<comment type="subcellular location">
    <subcellularLocation>
        <location evidence="1">Membrane</location>
        <topology evidence="1">Multi-pass membrane protein</topology>
    </subcellularLocation>
</comment>
<dbReference type="PIRSF" id="PIRSF006060">
    <property type="entry name" value="AA_transporter"/>
    <property type="match status" value="1"/>
</dbReference>
<dbReference type="RefSeq" id="XP_046016481.1">
    <property type="nucleotide sequence ID" value="XM_046160822.1"/>
</dbReference>
<dbReference type="PANTHER" id="PTHR45649:SF5">
    <property type="entry name" value="GABA TRANSPORTER (EUROFUNG)-RELATED"/>
    <property type="match status" value="1"/>
</dbReference>
<evidence type="ECO:0000256" key="2">
    <source>
        <dbReference type="ARBA" id="ARBA00022448"/>
    </source>
</evidence>
<feature type="transmembrane region" description="Helical" evidence="6">
    <location>
        <begin position="359"/>
        <end position="378"/>
    </location>
</feature>
<feature type="transmembrane region" description="Helical" evidence="6">
    <location>
        <begin position="390"/>
        <end position="411"/>
    </location>
</feature>
<sequence length="466" mass="51799">MHFYTWASTGGNIYYAILNGGPAGYLFNYIVVLLGVIVQSACFAELASIMPIAGAQYYWTYHWAPPSCREFLTWIQGWTTWLGYLSILATIVNSIGFSIGALINMFNPDYEVGGWRSVLYVMAVMLIYTVLNTWTFKLVPAMELILGIVNIATFFFVIVAVWVLSPRNSPDVFVTFAKFSGYENDFVSWSVGMLPQIYMFVGIEGVIHMGEETKDPKRTVPFAMFWSIVVNGVMGLFSLMTWLICMPPTEDMVNAIHPFYYLLWTSLGSPALFLAITILFLAGSFACGLSAYASCSRLTWAWARDGGIPAYFAYVDSKSRVPVRAVVLTCTVILLLNLFNLGTDSLTALGAITSLPSLALYNSYAIVFSVTLYTRLTTGLPHREWSLGRAGLAMNIAALVFTVYCMIWLPFPTKVPVTAYSMNYSGPVFLVVMLGAMGAWFVWAKRNWGGPNKALAEHVVREFESS</sequence>
<evidence type="ECO:0000256" key="5">
    <source>
        <dbReference type="ARBA" id="ARBA00023136"/>
    </source>
</evidence>
<evidence type="ECO:0000313" key="8">
    <source>
        <dbReference type="Proteomes" id="UP000756346"/>
    </source>
</evidence>
<feature type="transmembrane region" description="Helical" evidence="6">
    <location>
        <begin position="271"/>
        <end position="294"/>
    </location>
</feature>
<evidence type="ECO:0000256" key="1">
    <source>
        <dbReference type="ARBA" id="ARBA00004141"/>
    </source>
</evidence>
<dbReference type="InterPro" id="IPR002293">
    <property type="entry name" value="AA/rel_permease1"/>
</dbReference>
<keyword evidence="3 6" id="KW-0812">Transmembrane</keyword>
<dbReference type="Gene3D" id="1.20.1740.10">
    <property type="entry name" value="Amino acid/polyamine transporter I"/>
    <property type="match status" value="1"/>
</dbReference>
<keyword evidence="5 6" id="KW-0472">Membrane</keyword>
<dbReference type="GO" id="GO:0022857">
    <property type="term" value="F:transmembrane transporter activity"/>
    <property type="evidence" value="ECO:0007669"/>
    <property type="project" value="InterPro"/>
</dbReference>
<comment type="caution">
    <text evidence="7">The sequence shown here is derived from an EMBL/GenBank/DDBJ whole genome shotgun (WGS) entry which is preliminary data.</text>
</comment>
<dbReference type="Proteomes" id="UP000756346">
    <property type="component" value="Unassembled WGS sequence"/>
</dbReference>
<protein>
    <submittedName>
        <fullName evidence="7">Amino acid/polyamine transporter I</fullName>
    </submittedName>
</protein>
<accession>A0A9P9BRZ2</accession>
<feature type="transmembrane region" description="Helical" evidence="6">
    <location>
        <begin position="219"/>
        <end position="244"/>
    </location>
</feature>
<feature type="transmembrane region" description="Helical" evidence="6">
    <location>
        <begin position="26"/>
        <end position="47"/>
    </location>
</feature>
<feature type="transmembrane region" description="Helical" evidence="6">
    <location>
        <begin position="321"/>
        <end position="339"/>
    </location>
</feature>
<dbReference type="AlphaFoldDB" id="A0A9P9BRZ2"/>
<dbReference type="PANTHER" id="PTHR45649">
    <property type="entry name" value="AMINO-ACID PERMEASE BAT1"/>
    <property type="match status" value="1"/>
</dbReference>
<evidence type="ECO:0000256" key="4">
    <source>
        <dbReference type="ARBA" id="ARBA00022989"/>
    </source>
</evidence>
<proteinExistence type="predicted"/>
<evidence type="ECO:0000313" key="7">
    <source>
        <dbReference type="EMBL" id="KAH7037360.1"/>
    </source>
</evidence>
<feature type="transmembrane region" description="Helical" evidence="6">
    <location>
        <begin position="81"/>
        <end position="106"/>
    </location>
</feature>
<evidence type="ECO:0000256" key="3">
    <source>
        <dbReference type="ARBA" id="ARBA00022692"/>
    </source>
</evidence>
<feature type="transmembrane region" description="Helical" evidence="6">
    <location>
        <begin position="186"/>
        <end position="207"/>
    </location>
</feature>
<gene>
    <name evidence="7" type="ORF">B0I36DRAFT_380579</name>
</gene>
<feature type="transmembrane region" description="Helical" evidence="6">
    <location>
        <begin position="144"/>
        <end position="166"/>
    </location>
</feature>
<dbReference type="GeneID" id="70190368"/>
<dbReference type="GO" id="GO:0016020">
    <property type="term" value="C:membrane"/>
    <property type="evidence" value="ECO:0007669"/>
    <property type="project" value="UniProtKB-SubCell"/>
</dbReference>
<dbReference type="OrthoDB" id="3257095at2759"/>
<name>A0A9P9BRZ2_9PEZI</name>
<dbReference type="EMBL" id="JAGTJQ010000002">
    <property type="protein sequence ID" value="KAH7037360.1"/>
    <property type="molecule type" value="Genomic_DNA"/>
</dbReference>
<reference evidence="7" key="1">
    <citation type="journal article" date="2021" name="Nat. Commun.">
        <title>Genetic determinants of endophytism in the Arabidopsis root mycobiome.</title>
        <authorList>
            <person name="Mesny F."/>
            <person name="Miyauchi S."/>
            <person name="Thiergart T."/>
            <person name="Pickel B."/>
            <person name="Atanasova L."/>
            <person name="Karlsson M."/>
            <person name="Huettel B."/>
            <person name="Barry K.W."/>
            <person name="Haridas S."/>
            <person name="Chen C."/>
            <person name="Bauer D."/>
            <person name="Andreopoulos W."/>
            <person name="Pangilinan J."/>
            <person name="LaButti K."/>
            <person name="Riley R."/>
            <person name="Lipzen A."/>
            <person name="Clum A."/>
            <person name="Drula E."/>
            <person name="Henrissat B."/>
            <person name="Kohler A."/>
            <person name="Grigoriev I.V."/>
            <person name="Martin F.M."/>
            <person name="Hacquard S."/>
        </authorList>
    </citation>
    <scope>NUCLEOTIDE SEQUENCE</scope>
    <source>
        <strain evidence="7">MPI-CAGE-CH-0230</strain>
    </source>
</reference>
<organism evidence="7 8">
    <name type="scientific">Microdochium trichocladiopsis</name>
    <dbReference type="NCBI Taxonomy" id="1682393"/>
    <lineage>
        <taxon>Eukaryota</taxon>
        <taxon>Fungi</taxon>
        <taxon>Dikarya</taxon>
        <taxon>Ascomycota</taxon>
        <taxon>Pezizomycotina</taxon>
        <taxon>Sordariomycetes</taxon>
        <taxon>Xylariomycetidae</taxon>
        <taxon>Xylariales</taxon>
        <taxon>Microdochiaceae</taxon>
        <taxon>Microdochium</taxon>
    </lineage>
</organism>
<feature type="transmembrane region" description="Helical" evidence="6">
    <location>
        <begin position="118"/>
        <end position="137"/>
    </location>
</feature>
<keyword evidence="8" id="KW-1185">Reference proteome</keyword>
<evidence type="ECO:0000256" key="6">
    <source>
        <dbReference type="SAM" id="Phobius"/>
    </source>
</evidence>